<proteinExistence type="predicted"/>
<organism evidence="2 3">
    <name type="scientific">Gordonibacter pamelaeae</name>
    <dbReference type="NCBI Taxonomy" id="471189"/>
    <lineage>
        <taxon>Bacteria</taxon>
        <taxon>Bacillati</taxon>
        <taxon>Actinomycetota</taxon>
        <taxon>Coriobacteriia</taxon>
        <taxon>Eggerthellales</taxon>
        <taxon>Eggerthellaceae</taxon>
        <taxon>Gordonibacter</taxon>
    </lineage>
</organism>
<keyword evidence="1" id="KW-0472">Membrane</keyword>
<feature type="transmembrane region" description="Helical" evidence="1">
    <location>
        <begin position="6"/>
        <end position="27"/>
    </location>
</feature>
<gene>
    <name evidence="2" type="ORF">C1877_11190</name>
</gene>
<dbReference type="GeneID" id="78360258"/>
<accession>A0A369LVN3</accession>
<reference evidence="2 3" key="1">
    <citation type="journal article" date="2018" name="Elife">
        <title>Discovery and characterization of a prevalent human gut bacterial enzyme sufficient for the inactivation of a family of plant toxins.</title>
        <authorList>
            <person name="Koppel N."/>
            <person name="Bisanz J.E."/>
            <person name="Pandelia M.E."/>
            <person name="Turnbaugh P.J."/>
            <person name="Balskus E.P."/>
        </authorList>
    </citation>
    <scope>NUCLEOTIDE SEQUENCE [LARGE SCALE GENOMIC DNA]</scope>
    <source>
        <strain evidence="2 3">3C</strain>
    </source>
</reference>
<keyword evidence="1" id="KW-0812">Transmembrane</keyword>
<evidence type="ECO:0000313" key="2">
    <source>
        <dbReference type="EMBL" id="RDB63440.1"/>
    </source>
</evidence>
<feature type="transmembrane region" description="Helical" evidence="1">
    <location>
        <begin position="72"/>
        <end position="91"/>
    </location>
</feature>
<dbReference type="Proteomes" id="UP000254000">
    <property type="component" value="Unassembled WGS sequence"/>
</dbReference>
<dbReference type="AlphaFoldDB" id="A0A369LVN3"/>
<sequence length="178" mass="17998">MDGTTLAAFAAAAAALVAFALAAFMFWRGKWLFLVAGGAAAAEEAESAAGCGGSEAGPSGAGGIRKMGRRMAVVLLAACVLVATLLAFEGAKLAGNALLASAATLVNNVAFVALLVAMVWFFIVQRPDRPKEGASSEDSPMASRAHAARLDHLPLATILFTLVVIAVIALVGILFAGL</sequence>
<keyword evidence="1" id="KW-1133">Transmembrane helix</keyword>
<evidence type="ECO:0000313" key="3">
    <source>
        <dbReference type="Proteomes" id="UP000254000"/>
    </source>
</evidence>
<dbReference type="EMBL" id="PPTS01000007">
    <property type="protein sequence ID" value="RDB63440.1"/>
    <property type="molecule type" value="Genomic_DNA"/>
</dbReference>
<feature type="transmembrane region" description="Helical" evidence="1">
    <location>
        <begin position="153"/>
        <end position="176"/>
    </location>
</feature>
<dbReference type="OrthoDB" id="10016863at2"/>
<comment type="caution">
    <text evidence="2">The sequence shown here is derived from an EMBL/GenBank/DDBJ whole genome shotgun (WGS) entry which is preliminary data.</text>
</comment>
<protein>
    <submittedName>
        <fullName evidence="2">Uncharacterized protein</fullName>
    </submittedName>
</protein>
<name>A0A369LVN3_9ACTN</name>
<feature type="transmembrane region" description="Helical" evidence="1">
    <location>
        <begin position="97"/>
        <end position="123"/>
    </location>
</feature>
<evidence type="ECO:0000256" key="1">
    <source>
        <dbReference type="SAM" id="Phobius"/>
    </source>
</evidence>
<dbReference type="RefSeq" id="WP_114569199.1">
    <property type="nucleotide sequence ID" value="NZ_CABMMS010000007.1"/>
</dbReference>
<keyword evidence="3" id="KW-1185">Reference proteome</keyword>